<evidence type="ECO:0000313" key="1">
    <source>
        <dbReference type="EMBL" id="KAJ4145596.1"/>
    </source>
</evidence>
<accession>A0A9W8Q3A6</accession>
<organism evidence="1 2">
    <name type="scientific">Akanthomyces muscarius</name>
    <name type="common">Entomopathogenic fungus</name>
    <name type="synonym">Lecanicillium muscarium</name>
    <dbReference type="NCBI Taxonomy" id="2231603"/>
    <lineage>
        <taxon>Eukaryota</taxon>
        <taxon>Fungi</taxon>
        <taxon>Dikarya</taxon>
        <taxon>Ascomycota</taxon>
        <taxon>Pezizomycotina</taxon>
        <taxon>Sordariomycetes</taxon>
        <taxon>Hypocreomycetidae</taxon>
        <taxon>Hypocreales</taxon>
        <taxon>Cordycipitaceae</taxon>
        <taxon>Akanthomyces</taxon>
    </lineage>
</organism>
<reference evidence="1" key="1">
    <citation type="journal article" date="2023" name="Access Microbiol">
        <title>De-novo genome assembly for Akanthomyces muscarius, a biocontrol agent of insect agricultural pests.</title>
        <authorList>
            <person name="Erdos Z."/>
            <person name="Studholme D.J."/>
            <person name="Raymond B."/>
            <person name="Sharma M."/>
        </authorList>
    </citation>
    <scope>NUCLEOTIDE SEQUENCE</scope>
    <source>
        <strain evidence="1">Ve6</strain>
    </source>
</reference>
<dbReference type="KEGG" id="amus:LMH87_004442"/>
<protein>
    <submittedName>
        <fullName evidence="1">Uncharacterized protein</fullName>
    </submittedName>
</protein>
<name>A0A9W8Q3A6_AKAMU</name>
<evidence type="ECO:0000313" key="2">
    <source>
        <dbReference type="Proteomes" id="UP001144673"/>
    </source>
</evidence>
<proteinExistence type="predicted"/>
<keyword evidence="2" id="KW-1185">Reference proteome</keyword>
<gene>
    <name evidence="1" type="ORF">LMH87_004442</name>
</gene>
<dbReference type="Proteomes" id="UP001144673">
    <property type="component" value="Chromosome 2"/>
</dbReference>
<comment type="caution">
    <text evidence="1">The sequence shown here is derived from an EMBL/GenBank/DDBJ whole genome shotgun (WGS) entry which is preliminary data.</text>
</comment>
<sequence>MTPKLGKTSETLRTCHLEQKISQNTLLCQYKETIRTWPGIEKYADFMLEHIDRNILALQGELLTPTALEKIRLQQSEPWPLNVGYLDYVTDSRCDNYLRFYVGQTIKSTRRIMIDHCQSILKCKNSSLHYFIVWLGNGYRRANFLRLWSLPYSMGRSIDRQIVSDMLETLFIRVFKSDHGGCSPSRSDAESEYSSGLGLNILCPFAQNSNLTDEIMRLPYVTPVRRSADPQIKTTTHIREPPWAAPQFFTALQQAIGDKNCLSDLELSFQHAPATNDRLPAQWFDDRYEHVATNGPLGSLTAPISFILDYASAIESDLRESSPMPKTHTGLPWVLERTGFDANSALVWTFDFTKALRKWFFYVEHVRTWQPRRDLSMTSDRPGAISNSGVAIESSTS</sequence>
<dbReference type="GeneID" id="80891601"/>
<dbReference type="AlphaFoldDB" id="A0A9W8Q3A6"/>
<dbReference type="RefSeq" id="XP_056049266.1">
    <property type="nucleotide sequence ID" value="XM_056195660.1"/>
</dbReference>
<dbReference type="EMBL" id="JAJHUN010000011">
    <property type="protein sequence ID" value="KAJ4145596.1"/>
    <property type="molecule type" value="Genomic_DNA"/>
</dbReference>